<keyword evidence="3" id="KW-1185">Reference proteome</keyword>
<comment type="caution">
    <text evidence="2">The sequence shown here is derived from an EMBL/GenBank/DDBJ whole genome shotgun (WGS) entry which is preliminary data.</text>
</comment>
<dbReference type="RefSeq" id="WP_106391583.1">
    <property type="nucleotide sequence ID" value="NZ_PVNK01000114.1"/>
</dbReference>
<dbReference type="AlphaFoldDB" id="A0A2S9YBN1"/>
<sequence>MSERSHDDDAEVEASEGPATPAEGATLAELLEAPVSRGEQHGSSSEPANLVGECIEAKHPTLQGRVRVRFAIRGQDHERWVPTLQGLPVRVADRVLMVRPDNLAEWIVTGVVDGFATRPRHDKQEAARVELQRDEAVNVISSQGQPLVEISQGQGGPVVRVLEPDVRVEFAGKLAFAAEDIEFEATKGEVALKASADVVVKGETIRLN</sequence>
<reference evidence="2 3" key="1">
    <citation type="submission" date="2018-03" db="EMBL/GenBank/DDBJ databases">
        <title>Draft Genome Sequences of the Obligatory Marine Myxobacteria Enhygromyxa salina SWB005.</title>
        <authorList>
            <person name="Poehlein A."/>
            <person name="Moghaddam J.A."/>
            <person name="Harms H."/>
            <person name="Alanjari M."/>
            <person name="Koenig G.M."/>
            <person name="Daniel R."/>
            <person name="Schaeberle T.F."/>
        </authorList>
    </citation>
    <scope>NUCLEOTIDE SEQUENCE [LARGE SCALE GENOMIC DNA]</scope>
    <source>
        <strain evidence="2 3">SWB005</strain>
    </source>
</reference>
<organism evidence="2 3">
    <name type="scientific">Enhygromyxa salina</name>
    <dbReference type="NCBI Taxonomy" id="215803"/>
    <lineage>
        <taxon>Bacteria</taxon>
        <taxon>Pseudomonadati</taxon>
        <taxon>Myxococcota</taxon>
        <taxon>Polyangia</taxon>
        <taxon>Nannocystales</taxon>
        <taxon>Nannocystaceae</taxon>
        <taxon>Enhygromyxa</taxon>
    </lineage>
</organism>
<feature type="region of interest" description="Disordered" evidence="1">
    <location>
        <begin position="1"/>
        <end position="47"/>
    </location>
</feature>
<feature type="compositionally biased region" description="Low complexity" evidence="1">
    <location>
        <begin position="17"/>
        <end position="34"/>
    </location>
</feature>
<gene>
    <name evidence="2" type="ORF">ENSA5_21550</name>
</gene>
<dbReference type="Proteomes" id="UP000237968">
    <property type="component" value="Unassembled WGS sequence"/>
</dbReference>
<dbReference type="EMBL" id="PVNK01000114">
    <property type="protein sequence ID" value="PRQ02510.1"/>
    <property type="molecule type" value="Genomic_DNA"/>
</dbReference>
<name>A0A2S9YBN1_9BACT</name>
<proteinExistence type="predicted"/>
<evidence type="ECO:0000256" key="1">
    <source>
        <dbReference type="SAM" id="MobiDB-lite"/>
    </source>
</evidence>
<evidence type="ECO:0000313" key="2">
    <source>
        <dbReference type="EMBL" id="PRQ02510.1"/>
    </source>
</evidence>
<accession>A0A2S9YBN1</accession>
<dbReference type="OrthoDB" id="5507919at2"/>
<evidence type="ECO:0000313" key="3">
    <source>
        <dbReference type="Proteomes" id="UP000237968"/>
    </source>
</evidence>
<protein>
    <submittedName>
        <fullName evidence="2">Uncharacterized protein</fullName>
    </submittedName>
</protein>